<dbReference type="InterPro" id="IPR023562">
    <property type="entry name" value="ClpP/TepA"/>
</dbReference>
<keyword evidence="4" id="KW-1185">Reference proteome</keyword>
<gene>
    <name evidence="3" type="ORF">CKF58_06340</name>
</gene>
<dbReference type="GO" id="GO:0006508">
    <property type="term" value="P:proteolysis"/>
    <property type="evidence" value="ECO:0007669"/>
    <property type="project" value="InterPro"/>
</dbReference>
<feature type="compositionally biased region" description="Acidic residues" evidence="2">
    <location>
        <begin position="283"/>
        <end position="297"/>
    </location>
</feature>
<reference evidence="3 4" key="1">
    <citation type="submission" date="2017-08" db="EMBL/GenBank/DDBJ databases">
        <title>Reclassification of Bisgaard taxon 37 and 44.</title>
        <authorList>
            <person name="Christensen H."/>
        </authorList>
    </citation>
    <scope>NUCLEOTIDE SEQUENCE [LARGE SCALE GENOMIC DNA]</scope>
    <source>
        <strain evidence="3 4">111</strain>
    </source>
</reference>
<dbReference type="OrthoDB" id="9806592at2"/>
<dbReference type="GO" id="GO:0004176">
    <property type="term" value="F:ATP-dependent peptidase activity"/>
    <property type="evidence" value="ECO:0007669"/>
    <property type="project" value="InterPro"/>
</dbReference>
<sequence>MINKGLFFEDNTLVLCGIVGLDFTAEQVEEKLQSIADPNADLTVILSSPGGFIDDGFAIYDLFNQYKGTVTVRVGYQASSIASVLALGADRLIMSSTASMIIHSCNVDPMTLGDGNVTAKQVRELSDLMAHVNTRIFNAYQEVIRSKCDNPEILLKLFRNYVEDGADHPIDAQFLLDCGMCDGIESSKNFYNSTVISNLGVDLPKLETQAYANASQFMSQAGVSVLCALYSNFNQAKAVAKEGVISGINRGIMSKELERILQALDEEEKEKEKKEAKAKDDKEKDDEEVEDNEEEEEKKEKDTEEKEKEDEEQEASDEEDEEDKKTQAMRIAEYAIRAERKRVAQIKQIFGRYSNRKDAQHEMSLLMNECIDKGISIPQVKSRILDLLDHLEQEKINHHTESVNRGKSLMTSKLNALDIAKAYLFNQYTLQGECKRELFEKYNTLPQFSPEVEAVVQQASNEAFKGRDGADVFTTLLAQHNYDVVSGRKGLSALSTSDFEQISQYILTLILDTGRRYVLDEVFQLVTPRSVSTFDETKVYWNDAPAGKFDEVSEGASTPMIAGAYKEVNTKLKHFKQGIQFTFESLNKGEPSLYFMQLDNLARNALNTFRVAILETITAKAQSDGTKISGEKAINLDTLAKVVAKYDSFKDALGTPYNVKPEYGLFPANLRLLINSFYENQYKPGATNLEVNPLFKYVKPVFDAGLGDFSVKAGGSANDFYYIPAGLVQLYTFGNGFTLNAEVQVDEEKNRTLRTRLDFVVFIPRPEEIVVFETKAVK</sequence>
<dbReference type="InterPro" id="IPR001907">
    <property type="entry name" value="ClpP"/>
</dbReference>
<evidence type="ECO:0000313" key="4">
    <source>
        <dbReference type="Proteomes" id="UP000265916"/>
    </source>
</evidence>
<proteinExistence type="inferred from homology"/>
<dbReference type="AlphaFoldDB" id="A0A3A1YEM8"/>
<dbReference type="PRINTS" id="PR00127">
    <property type="entry name" value="CLPPROTEASEP"/>
</dbReference>
<comment type="similarity">
    <text evidence="1">Belongs to the peptidase S14 family.</text>
</comment>
<dbReference type="SUPFAM" id="SSF52096">
    <property type="entry name" value="ClpP/crotonase"/>
    <property type="match status" value="1"/>
</dbReference>
<name>A0A3A1YEM8_9GAMM</name>
<dbReference type="Pfam" id="PF00574">
    <property type="entry name" value="CLP_protease"/>
    <property type="match status" value="1"/>
</dbReference>
<organism evidence="3 4">
    <name type="scientific">Psittacicella hinzii</name>
    <dbReference type="NCBI Taxonomy" id="2028575"/>
    <lineage>
        <taxon>Bacteria</taxon>
        <taxon>Pseudomonadati</taxon>
        <taxon>Pseudomonadota</taxon>
        <taxon>Gammaproteobacteria</taxon>
        <taxon>Pasteurellales</taxon>
        <taxon>Psittacicellaceae</taxon>
        <taxon>Psittacicella</taxon>
    </lineage>
</organism>
<dbReference type="EMBL" id="NRJG01000120">
    <property type="protein sequence ID" value="RIY36001.1"/>
    <property type="molecule type" value="Genomic_DNA"/>
</dbReference>
<dbReference type="Pfam" id="PF25209">
    <property type="entry name" value="Phage_capsid_4"/>
    <property type="match status" value="1"/>
</dbReference>
<dbReference type="GO" id="GO:0004252">
    <property type="term" value="F:serine-type endopeptidase activity"/>
    <property type="evidence" value="ECO:0007669"/>
    <property type="project" value="InterPro"/>
</dbReference>
<feature type="compositionally biased region" description="Basic and acidic residues" evidence="2">
    <location>
        <begin position="270"/>
        <end position="282"/>
    </location>
</feature>
<evidence type="ECO:0008006" key="5">
    <source>
        <dbReference type="Google" id="ProtNLM"/>
    </source>
</evidence>
<feature type="compositionally biased region" description="Acidic residues" evidence="2">
    <location>
        <begin position="307"/>
        <end position="322"/>
    </location>
</feature>
<feature type="region of interest" description="Disordered" evidence="2">
    <location>
        <begin position="267"/>
        <end position="326"/>
    </location>
</feature>
<dbReference type="InterPro" id="IPR029045">
    <property type="entry name" value="ClpP/crotonase-like_dom_sf"/>
</dbReference>
<evidence type="ECO:0000256" key="2">
    <source>
        <dbReference type="SAM" id="MobiDB-lite"/>
    </source>
</evidence>
<accession>A0A3A1YEM8</accession>
<dbReference type="Proteomes" id="UP000265916">
    <property type="component" value="Unassembled WGS sequence"/>
</dbReference>
<evidence type="ECO:0000313" key="3">
    <source>
        <dbReference type="EMBL" id="RIY36001.1"/>
    </source>
</evidence>
<protein>
    <recommendedName>
        <fullName evidence="5">ATP-dependent Clp protease proteolytic subunit</fullName>
    </recommendedName>
</protein>
<comment type="caution">
    <text evidence="3">The sequence shown here is derived from an EMBL/GenBank/DDBJ whole genome shotgun (WGS) entry which is preliminary data.</text>
</comment>
<evidence type="ECO:0000256" key="1">
    <source>
        <dbReference type="ARBA" id="ARBA00007039"/>
    </source>
</evidence>
<dbReference type="RefSeq" id="WP_119532096.1">
    <property type="nucleotide sequence ID" value="NZ_JBHSSP010000028.1"/>
</dbReference>
<dbReference type="Gene3D" id="3.90.226.10">
    <property type="entry name" value="2-enoyl-CoA Hydratase, Chain A, domain 1"/>
    <property type="match status" value="1"/>
</dbReference>